<dbReference type="InterPro" id="IPR015421">
    <property type="entry name" value="PyrdxlP-dep_Trfase_major"/>
</dbReference>
<evidence type="ECO:0000256" key="6">
    <source>
        <dbReference type="SAM" id="MobiDB-lite"/>
    </source>
</evidence>
<keyword evidence="9" id="KW-1185">Reference proteome</keyword>
<evidence type="ECO:0000256" key="1">
    <source>
        <dbReference type="ARBA" id="ARBA00001933"/>
    </source>
</evidence>
<dbReference type="GO" id="GO:0047804">
    <property type="term" value="F:cysteine-S-conjugate beta-lyase activity"/>
    <property type="evidence" value="ECO:0007669"/>
    <property type="project" value="UniProtKB-EC"/>
</dbReference>
<evidence type="ECO:0000256" key="3">
    <source>
        <dbReference type="ARBA" id="ARBA00022898"/>
    </source>
</evidence>
<dbReference type="SUPFAM" id="SSF53383">
    <property type="entry name" value="PLP-dependent transferases"/>
    <property type="match status" value="1"/>
</dbReference>
<organism evidence="8 9">
    <name type="scientific">Streptomyces polygonati</name>
    <dbReference type="NCBI Taxonomy" id="1617087"/>
    <lineage>
        <taxon>Bacteria</taxon>
        <taxon>Bacillati</taxon>
        <taxon>Actinomycetota</taxon>
        <taxon>Actinomycetes</taxon>
        <taxon>Kitasatosporales</taxon>
        <taxon>Streptomycetaceae</taxon>
        <taxon>Streptomyces</taxon>
    </lineage>
</organism>
<name>A0ABV8HUU2_9ACTN</name>
<dbReference type="Gene3D" id="3.40.640.10">
    <property type="entry name" value="Type I PLP-dependent aspartate aminotransferase-like (Major domain)"/>
    <property type="match status" value="1"/>
</dbReference>
<reference evidence="9" key="1">
    <citation type="journal article" date="2019" name="Int. J. Syst. Evol. Microbiol.">
        <title>The Global Catalogue of Microorganisms (GCM) 10K type strain sequencing project: providing services to taxonomists for standard genome sequencing and annotation.</title>
        <authorList>
            <consortium name="The Broad Institute Genomics Platform"/>
            <consortium name="The Broad Institute Genome Sequencing Center for Infectious Disease"/>
            <person name="Wu L."/>
            <person name="Ma J."/>
        </authorList>
    </citation>
    <scope>NUCLEOTIDE SEQUENCE [LARGE SCALE GENOMIC DNA]</scope>
    <source>
        <strain evidence="9">CGMCC 4.7237</strain>
    </source>
</reference>
<gene>
    <name evidence="8" type="ORF">ACFO3J_25375</name>
</gene>
<dbReference type="PANTHER" id="PTHR43525">
    <property type="entry name" value="PROTEIN MALY"/>
    <property type="match status" value="1"/>
</dbReference>
<sequence length="425" mass="45023">MPKSPPGGRDAPAESSGAPAPAPPAQVVRPPAPPVPPGFDDVRIEELLSRRTLKWGRHGAGVLGAWIAEMDFPLAPAVRRALHDAVERGETGYPLRDIRTGLPVACSDWLGRTFGWPVPAEWIFLLPDVLAGIGLGIDFYSRPGSAVVVPTPAYPPFFEVAAAQGRQVVEVPLTSDSGRPALDLPAIGAALAAGAGTVLLCNPHNPSGRVLTSGELLALSRTVAEAGARVIADEIHAPLTYAGHEHVPYASVSPEAAAHTVTLTSASKGWNLAGLKCAQAVLSNEGDVARWRTVPFHRRHGASTLGIAASIAAYTEGDPWRRELVGYLDANRRFLAGVLDRELPAVGHRSPEATYLAWLDCRGLPLDDPAEHLLRHGRIALSDGRVFGAAGRGFVRLNFATSRPILERVVTALVDTLGAVPRRDP</sequence>
<dbReference type="InterPro" id="IPR004839">
    <property type="entry name" value="Aminotransferase_I/II_large"/>
</dbReference>
<feature type="region of interest" description="Disordered" evidence="6">
    <location>
        <begin position="1"/>
        <end position="37"/>
    </location>
</feature>
<keyword evidence="4 8" id="KW-0456">Lyase</keyword>
<dbReference type="Gene3D" id="3.90.1150.10">
    <property type="entry name" value="Aspartate Aminotransferase, domain 1"/>
    <property type="match status" value="1"/>
</dbReference>
<dbReference type="InterPro" id="IPR051798">
    <property type="entry name" value="Class-II_PLP-Dep_Aminotrans"/>
</dbReference>
<feature type="domain" description="Aminotransferase class I/classII large" evidence="7">
    <location>
        <begin position="70"/>
        <end position="413"/>
    </location>
</feature>
<dbReference type="PANTHER" id="PTHR43525:SF2">
    <property type="entry name" value="CYSTATHIONINE BETA-LYASE-RELATED"/>
    <property type="match status" value="1"/>
</dbReference>
<proteinExistence type="inferred from homology"/>
<dbReference type="InterPro" id="IPR015424">
    <property type="entry name" value="PyrdxlP-dep_Trfase"/>
</dbReference>
<evidence type="ECO:0000256" key="4">
    <source>
        <dbReference type="ARBA" id="ARBA00023239"/>
    </source>
</evidence>
<comment type="caution">
    <text evidence="8">The sequence shown here is derived from an EMBL/GenBank/DDBJ whole genome shotgun (WGS) entry which is preliminary data.</text>
</comment>
<dbReference type="EMBL" id="JBHSBB010000018">
    <property type="protein sequence ID" value="MFC4034772.1"/>
    <property type="molecule type" value="Genomic_DNA"/>
</dbReference>
<evidence type="ECO:0000313" key="9">
    <source>
        <dbReference type="Proteomes" id="UP001595765"/>
    </source>
</evidence>
<comment type="similarity">
    <text evidence="5">Belongs to the class-II pyridoxal-phosphate-dependent aminotransferase family. MalY/PatB cystathionine beta-lyase subfamily.</text>
</comment>
<dbReference type="Pfam" id="PF00155">
    <property type="entry name" value="Aminotran_1_2"/>
    <property type="match status" value="1"/>
</dbReference>
<evidence type="ECO:0000256" key="2">
    <source>
        <dbReference type="ARBA" id="ARBA00012224"/>
    </source>
</evidence>
<keyword evidence="3" id="KW-0663">Pyridoxal phosphate</keyword>
<accession>A0ABV8HUU2</accession>
<dbReference type="RefSeq" id="WP_386433579.1">
    <property type="nucleotide sequence ID" value="NZ_JBHSBB010000018.1"/>
</dbReference>
<dbReference type="InterPro" id="IPR015422">
    <property type="entry name" value="PyrdxlP-dep_Trfase_small"/>
</dbReference>
<protein>
    <recommendedName>
        <fullName evidence="2">cysteine-S-conjugate beta-lyase</fullName>
        <ecNumber evidence="2">4.4.1.13</ecNumber>
    </recommendedName>
</protein>
<comment type="cofactor">
    <cofactor evidence="1">
        <name>pyridoxal 5'-phosphate</name>
        <dbReference type="ChEBI" id="CHEBI:597326"/>
    </cofactor>
</comment>
<evidence type="ECO:0000256" key="5">
    <source>
        <dbReference type="ARBA" id="ARBA00037974"/>
    </source>
</evidence>
<dbReference type="Proteomes" id="UP001595765">
    <property type="component" value="Unassembled WGS sequence"/>
</dbReference>
<feature type="compositionally biased region" description="Pro residues" evidence="6">
    <location>
        <begin position="20"/>
        <end position="37"/>
    </location>
</feature>
<evidence type="ECO:0000259" key="7">
    <source>
        <dbReference type="Pfam" id="PF00155"/>
    </source>
</evidence>
<dbReference type="EC" id="4.4.1.13" evidence="2"/>
<dbReference type="CDD" id="cd00609">
    <property type="entry name" value="AAT_like"/>
    <property type="match status" value="1"/>
</dbReference>
<evidence type="ECO:0000313" key="8">
    <source>
        <dbReference type="EMBL" id="MFC4034772.1"/>
    </source>
</evidence>